<organism evidence="1 2">
    <name type="scientific">Bartonella callosciuri</name>
    <dbReference type="NCBI Taxonomy" id="686223"/>
    <lineage>
        <taxon>Bacteria</taxon>
        <taxon>Pseudomonadati</taxon>
        <taxon>Pseudomonadota</taxon>
        <taxon>Alphaproteobacteria</taxon>
        <taxon>Hyphomicrobiales</taxon>
        <taxon>Bartonellaceae</taxon>
        <taxon>Bartonella</taxon>
    </lineage>
</organism>
<dbReference type="Proteomes" id="UP000561417">
    <property type="component" value="Unassembled WGS sequence"/>
</dbReference>
<gene>
    <name evidence="1" type="ORF">HNQ69_001308</name>
</gene>
<dbReference type="EMBL" id="JACHIM010000006">
    <property type="protein sequence ID" value="MBB5074171.1"/>
    <property type="molecule type" value="Genomic_DNA"/>
</dbReference>
<dbReference type="AlphaFoldDB" id="A0A840NSY4"/>
<dbReference type="RefSeq" id="WP_183229134.1">
    <property type="nucleotide sequence ID" value="NZ_JACHIM010000006.1"/>
</dbReference>
<reference evidence="1 2" key="1">
    <citation type="submission" date="2020-08" db="EMBL/GenBank/DDBJ databases">
        <title>Genomic Encyclopedia of Type Strains, Phase IV (KMG-IV): sequencing the most valuable type-strain genomes for metagenomic binning, comparative biology and taxonomic classification.</title>
        <authorList>
            <person name="Goeker M."/>
        </authorList>
    </citation>
    <scope>NUCLEOTIDE SEQUENCE [LARGE SCALE GENOMIC DNA]</scope>
    <source>
        <strain evidence="1 2">DSM 28538</strain>
    </source>
</reference>
<comment type="caution">
    <text evidence="1">The sequence shown here is derived from an EMBL/GenBank/DDBJ whole genome shotgun (WGS) entry which is preliminary data.</text>
</comment>
<protein>
    <submittedName>
        <fullName evidence="1">Uncharacterized protein</fullName>
    </submittedName>
</protein>
<accession>A0A840NSY4</accession>
<sequence length="58" mass="6744">MKIYLVDLEECLTHHLFYNGDGGRNLNMKAQKIAFLSQLPKAEIYLKYTLQEALQKSL</sequence>
<evidence type="ECO:0000313" key="2">
    <source>
        <dbReference type="Proteomes" id="UP000561417"/>
    </source>
</evidence>
<keyword evidence="2" id="KW-1185">Reference proteome</keyword>
<name>A0A840NSY4_9HYPH</name>
<proteinExistence type="predicted"/>
<evidence type="ECO:0000313" key="1">
    <source>
        <dbReference type="EMBL" id="MBB5074171.1"/>
    </source>
</evidence>